<keyword evidence="3" id="KW-1185">Reference proteome</keyword>
<dbReference type="EMBL" id="BMFW01000006">
    <property type="protein sequence ID" value="GGH94926.1"/>
    <property type="molecule type" value="Genomic_DNA"/>
</dbReference>
<dbReference type="Gene3D" id="3.40.50.1110">
    <property type="entry name" value="SGNH hydrolase"/>
    <property type="match status" value="1"/>
</dbReference>
<proteinExistence type="predicted"/>
<protein>
    <recommendedName>
        <fullName evidence="4">GDSL-like Lipase/Acylhydrolase family protein</fullName>
    </recommendedName>
</protein>
<gene>
    <name evidence="2" type="ORF">GCM10007170_19270</name>
</gene>
<evidence type="ECO:0008006" key="4">
    <source>
        <dbReference type="Google" id="ProtNLM"/>
    </source>
</evidence>
<evidence type="ECO:0000313" key="3">
    <source>
        <dbReference type="Proteomes" id="UP000643279"/>
    </source>
</evidence>
<comment type="caution">
    <text evidence="2">The sequence shown here is derived from an EMBL/GenBank/DDBJ whole genome shotgun (WGS) entry which is preliminary data.</text>
</comment>
<evidence type="ECO:0000313" key="2">
    <source>
        <dbReference type="EMBL" id="GGH94926.1"/>
    </source>
</evidence>
<dbReference type="Proteomes" id="UP000643279">
    <property type="component" value="Unassembled WGS sequence"/>
</dbReference>
<reference evidence="3" key="1">
    <citation type="journal article" date="2019" name="Int. J. Syst. Evol. Microbiol.">
        <title>The Global Catalogue of Microorganisms (GCM) 10K type strain sequencing project: providing services to taxonomists for standard genome sequencing and annotation.</title>
        <authorList>
            <consortium name="The Broad Institute Genomics Platform"/>
            <consortium name="The Broad Institute Genome Sequencing Center for Infectious Disease"/>
            <person name="Wu L."/>
            <person name="Ma J."/>
        </authorList>
    </citation>
    <scope>NUCLEOTIDE SEQUENCE [LARGE SCALE GENOMIC DNA]</scope>
    <source>
        <strain evidence="3">CGMCC 1.12778</strain>
    </source>
</reference>
<dbReference type="SUPFAM" id="SSF52266">
    <property type="entry name" value="SGNH hydrolase"/>
    <property type="match status" value="1"/>
</dbReference>
<organism evidence="2 3">
    <name type="scientific">Arthrobacter liuii</name>
    <dbReference type="NCBI Taxonomy" id="1476996"/>
    <lineage>
        <taxon>Bacteria</taxon>
        <taxon>Bacillati</taxon>
        <taxon>Actinomycetota</taxon>
        <taxon>Actinomycetes</taxon>
        <taxon>Micrococcales</taxon>
        <taxon>Micrococcaceae</taxon>
        <taxon>Arthrobacter</taxon>
    </lineage>
</organism>
<sequence>MIIGDSLSTGYGTSPEQAWPVLLAYDLGSGQQGVEITNAAKNGAGYLATTPGSDGTVPSDPNSRPN</sequence>
<feature type="region of interest" description="Disordered" evidence="1">
    <location>
        <begin position="44"/>
        <end position="66"/>
    </location>
</feature>
<name>A0ABQ2APK2_9MICC</name>
<evidence type="ECO:0000256" key="1">
    <source>
        <dbReference type="SAM" id="MobiDB-lite"/>
    </source>
</evidence>
<dbReference type="InterPro" id="IPR036514">
    <property type="entry name" value="SGNH_hydro_sf"/>
</dbReference>
<accession>A0ABQ2APK2</accession>